<evidence type="ECO:0000313" key="2">
    <source>
        <dbReference type="Proteomes" id="UP000306630"/>
    </source>
</evidence>
<proteinExistence type="predicted"/>
<dbReference type="Proteomes" id="UP000306630">
    <property type="component" value="Unassembled WGS sequence"/>
</dbReference>
<sequence length="72" mass="8275">MAKQMTFKDLYLREKEKPTPAQSFIEDIAELTKRSANTVRMWLQGKQTPDALAQSLIAEKFDIDVSTLFPEN</sequence>
<dbReference type="SUPFAM" id="SSF47413">
    <property type="entry name" value="lambda repressor-like DNA-binding domains"/>
    <property type="match status" value="1"/>
</dbReference>
<name>A0A4S2FXP6_9BACT</name>
<organism evidence="1 2">
    <name type="scientific">Muribaculum intestinale</name>
    <dbReference type="NCBI Taxonomy" id="1796646"/>
    <lineage>
        <taxon>Bacteria</taxon>
        <taxon>Pseudomonadati</taxon>
        <taxon>Bacteroidota</taxon>
        <taxon>Bacteroidia</taxon>
        <taxon>Bacteroidales</taxon>
        <taxon>Muribaculaceae</taxon>
        <taxon>Muribaculum</taxon>
    </lineage>
</organism>
<dbReference type="GO" id="GO:0003677">
    <property type="term" value="F:DNA binding"/>
    <property type="evidence" value="ECO:0007669"/>
    <property type="project" value="InterPro"/>
</dbReference>
<evidence type="ECO:0000313" key="1">
    <source>
        <dbReference type="EMBL" id="TGY74213.1"/>
    </source>
</evidence>
<comment type="caution">
    <text evidence="1">The sequence shown here is derived from an EMBL/GenBank/DDBJ whole genome shotgun (WGS) entry which is preliminary data.</text>
</comment>
<dbReference type="InterPro" id="IPR010982">
    <property type="entry name" value="Lambda_DNA-bd_dom_sf"/>
</dbReference>
<dbReference type="EMBL" id="SRYD01000024">
    <property type="protein sequence ID" value="TGY74213.1"/>
    <property type="molecule type" value="Genomic_DNA"/>
</dbReference>
<protein>
    <recommendedName>
        <fullName evidence="3">XRE family transcriptional regulator</fullName>
    </recommendedName>
</protein>
<dbReference type="AlphaFoldDB" id="A0A4S2FXP6"/>
<reference evidence="1 2" key="1">
    <citation type="submission" date="2019-04" db="EMBL/GenBank/DDBJ databases">
        <title>Microbes associate with the intestines of laboratory mice.</title>
        <authorList>
            <person name="Navarre W."/>
            <person name="Wong E."/>
            <person name="Huang K."/>
            <person name="Tropini C."/>
            <person name="Ng K."/>
            <person name="Yu B."/>
        </authorList>
    </citation>
    <scope>NUCLEOTIDE SEQUENCE [LARGE SCALE GENOMIC DNA]</scope>
    <source>
        <strain evidence="1 2">NM06_A21</strain>
    </source>
</reference>
<gene>
    <name evidence="1" type="ORF">E5333_07245</name>
</gene>
<evidence type="ECO:0008006" key="3">
    <source>
        <dbReference type="Google" id="ProtNLM"/>
    </source>
</evidence>
<accession>A0A4S2FXP6</accession>
<dbReference type="RefSeq" id="WP_128713559.1">
    <property type="nucleotide sequence ID" value="NZ_SRYD01000024.1"/>
</dbReference>